<reference evidence="3 4" key="1">
    <citation type="submission" date="2017-07" db="EMBL/GenBank/DDBJ databases">
        <title>Genome sequence of the Sordaria macrospora wild type strain R19027.</title>
        <authorList>
            <person name="Nowrousian M."/>
            <person name="Teichert I."/>
            <person name="Kueck U."/>
        </authorList>
    </citation>
    <scope>NUCLEOTIDE SEQUENCE [LARGE SCALE GENOMIC DNA]</scope>
    <source>
        <strain evidence="3 4">R19027</strain>
        <tissue evidence="3">Mycelium</tissue>
    </source>
</reference>
<evidence type="ECO:0000256" key="2">
    <source>
        <dbReference type="SAM" id="SignalP"/>
    </source>
</evidence>
<keyword evidence="2" id="KW-0732">Signal</keyword>
<gene>
    <name evidence="3" type="ORF">SMACR_03638</name>
</gene>
<accession>A0A8S9A1L0</accession>
<protein>
    <submittedName>
        <fullName evidence="3">Uncharacterized protein</fullName>
    </submittedName>
</protein>
<dbReference type="VEuPathDB" id="FungiDB:SMAC_03638"/>
<feature type="chain" id="PRO_5035825693" evidence="2">
    <location>
        <begin position="24"/>
        <end position="354"/>
    </location>
</feature>
<feature type="compositionally biased region" description="Pro residues" evidence="1">
    <location>
        <begin position="102"/>
        <end position="119"/>
    </location>
</feature>
<feature type="region of interest" description="Disordered" evidence="1">
    <location>
        <begin position="81"/>
        <end position="130"/>
    </location>
</feature>
<dbReference type="AlphaFoldDB" id="A0A8S9A1L0"/>
<feature type="signal peptide" evidence="2">
    <location>
        <begin position="1"/>
        <end position="23"/>
    </location>
</feature>
<name>A0A8S9A1L0_SORMA</name>
<sequence>MMIMDFYLSWCVLLLANFTSAFAGQNQKFGNQNPSSMASIAPPVLTSTITVTPSVSTVTVTPTVAPTSLVQNILPTTITVTVSGSNTGPDIPPSPSAGTQQQPPPASPSSPSHGPPGAAPSPVQNAQPIPYNCASPVPGLSPEDCTYLSTIGFASQGQNAHSAASGTAGIYLGSSGPNTFSFINGASVPLILVVWYNPVEDAQSSFMDARTPKITYSLPAQGSAVVVSIDNEVPGGWSTLYNYTTTLTEYGQVNNTFGEFSTGIFATTDVSRLVNMQGHPMTLVVRGSGCRSDMQTCVYMCAEPGVVTCGRERSYRLDNCQGQPGAVVSSDAEGNPSGGCQGWSNGGHVDVIFT</sequence>
<evidence type="ECO:0000313" key="3">
    <source>
        <dbReference type="EMBL" id="KAA8636073.1"/>
    </source>
</evidence>
<comment type="caution">
    <text evidence="3">The sequence shown here is derived from an EMBL/GenBank/DDBJ whole genome shotgun (WGS) entry which is preliminary data.</text>
</comment>
<proteinExistence type="predicted"/>
<dbReference type="Proteomes" id="UP000433876">
    <property type="component" value="Unassembled WGS sequence"/>
</dbReference>
<dbReference type="EMBL" id="NMPR01000006">
    <property type="protein sequence ID" value="KAA8636073.1"/>
    <property type="molecule type" value="Genomic_DNA"/>
</dbReference>
<organism evidence="3 4">
    <name type="scientific">Sordaria macrospora</name>
    <dbReference type="NCBI Taxonomy" id="5147"/>
    <lineage>
        <taxon>Eukaryota</taxon>
        <taxon>Fungi</taxon>
        <taxon>Dikarya</taxon>
        <taxon>Ascomycota</taxon>
        <taxon>Pezizomycotina</taxon>
        <taxon>Sordariomycetes</taxon>
        <taxon>Sordariomycetidae</taxon>
        <taxon>Sordariales</taxon>
        <taxon>Sordariaceae</taxon>
        <taxon>Sordaria</taxon>
    </lineage>
</organism>
<evidence type="ECO:0000313" key="4">
    <source>
        <dbReference type="Proteomes" id="UP000433876"/>
    </source>
</evidence>
<dbReference type="OMA" id="DWSKVAY"/>
<evidence type="ECO:0000256" key="1">
    <source>
        <dbReference type="SAM" id="MobiDB-lite"/>
    </source>
</evidence>